<dbReference type="AlphaFoldDB" id="A0A1W6Z172"/>
<gene>
    <name evidence="4" type="ORF">CAL13_13255</name>
</gene>
<dbReference type="Gene3D" id="3.40.50.720">
    <property type="entry name" value="NAD(P)-binding Rossmann-like Domain"/>
    <property type="match status" value="1"/>
</dbReference>
<dbReference type="SUPFAM" id="SSF51735">
    <property type="entry name" value="NAD(P)-binding Rossmann-fold domains"/>
    <property type="match status" value="1"/>
</dbReference>
<dbReference type="InterPro" id="IPR036291">
    <property type="entry name" value="NAD(P)-bd_dom_sf"/>
</dbReference>
<dbReference type="InterPro" id="IPR002347">
    <property type="entry name" value="SDR_fam"/>
</dbReference>
<evidence type="ECO:0000259" key="3">
    <source>
        <dbReference type="SMART" id="SM00822"/>
    </source>
</evidence>
<proteinExistence type="inferred from homology"/>
<evidence type="ECO:0000313" key="5">
    <source>
        <dbReference type="Proteomes" id="UP000194139"/>
    </source>
</evidence>
<dbReference type="EMBL" id="CP021109">
    <property type="protein sequence ID" value="ARP87068.1"/>
    <property type="molecule type" value="Genomic_DNA"/>
</dbReference>
<dbReference type="PRINTS" id="PR00081">
    <property type="entry name" value="GDHRDH"/>
</dbReference>
<dbReference type="InterPro" id="IPR050259">
    <property type="entry name" value="SDR"/>
</dbReference>
<dbReference type="RefSeq" id="WP_086057818.1">
    <property type="nucleotide sequence ID" value="NZ_CP021109.1"/>
</dbReference>
<keyword evidence="2" id="KW-0560">Oxidoreductase</keyword>
<dbReference type="InterPro" id="IPR057326">
    <property type="entry name" value="KR_dom"/>
</dbReference>
<evidence type="ECO:0000256" key="1">
    <source>
        <dbReference type="ARBA" id="ARBA00006484"/>
    </source>
</evidence>
<reference evidence="4 5" key="1">
    <citation type="submission" date="2017-05" db="EMBL/GenBank/DDBJ databases">
        <title>Complete and WGS of Bordetella genogroups.</title>
        <authorList>
            <person name="Spilker T."/>
            <person name="LiPuma J."/>
        </authorList>
    </citation>
    <scope>NUCLEOTIDE SEQUENCE [LARGE SCALE GENOMIC DNA]</scope>
    <source>
        <strain evidence="4 5">AU17164</strain>
    </source>
</reference>
<dbReference type="NCBIfam" id="TIGR01831">
    <property type="entry name" value="fabG_rel"/>
    <property type="match status" value="1"/>
</dbReference>
<keyword evidence="5" id="KW-1185">Reference proteome</keyword>
<organism evidence="4 5">
    <name type="scientific">Bordetella genomosp. 9</name>
    <dbReference type="NCBI Taxonomy" id="1416803"/>
    <lineage>
        <taxon>Bacteria</taxon>
        <taxon>Pseudomonadati</taxon>
        <taxon>Pseudomonadota</taxon>
        <taxon>Betaproteobacteria</taxon>
        <taxon>Burkholderiales</taxon>
        <taxon>Alcaligenaceae</taxon>
        <taxon>Bordetella</taxon>
    </lineage>
</organism>
<comment type="similarity">
    <text evidence="1">Belongs to the short-chain dehydrogenases/reductases (SDR) family.</text>
</comment>
<name>A0A1W6Z172_9BORD</name>
<dbReference type="Pfam" id="PF13561">
    <property type="entry name" value="adh_short_C2"/>
    <property type="match status" value="1"/>
</dbReference>
<dbReference type="NCBIfam" id="NF009466">
    <property type="entry name" value="PRK12826.1-2"/>
    <property type="match status" value="1"/>
</dbReference>
<protein>
    <submittedName>
        <fullName evidence="4">3-oxoacyl-ACP reductase</fullName>
    </submittedName>
</protein>
<dbReference type="GO" id="GO:0016491">
    <property type="term" value="F:oxidoreductase activity"/>
    <property type="evidence" value="ECO:0007669"/>
    <property type="project" value="UniProtKB-KW"/>
</dbReference>
<dbReference type="OrthoDB" id="9802564at2"/>
<dbReference type="SMART" id="SM00822">
    <property type="entry name" value="PKS_KR"/>
    <property type="match status" value="1"/>
</dbReference>
<dbReference type="PANTHER" id="PTHR42879:SF2">
    <property type="entry name" value="3-OXOACYL-[ACYL-CARRIER-PROTEIN] REDUCTASE FABG"/>
    <property type="match status" value="1"/>
</dbReference>
<accession>A0A1W6Z172</accession>
<sequence length="248" mass="26059">MTDSQTPSLPVLVTGSSRGIGRAIALTLARQGYTPVIHCRARRDEADAVCAAARDLGQPARVLQFDVRDRAGAAAALDADIAAHGAYYGVVLNAGLTRDGAFPALTGDDWDDVLRTNLDGFYNVLHPVVMPMIRRRQPGRIVCLTSVSGVMGNRGQVNYSASKAGLIGAAKALALELAKRRITVNCVAPGLIGTDMIDEHVPVDEILKAIPAQRMGTPDEVAAAVAFFLSPAAAYITRQVLGVNGGLC</sequence>
<dbReference type="Proteomes" id="UP000194139">
    <property type="component" value="Chromosome"/>
</dbReference>
<dbReference type="InterPro" id="IPR011285">
    <property type="entry name" value="FabG-rel"/>
</dbReference>
<dbReference type="FunFam" id="3.40.50.720:FF:000173">
    <property type="entry name" value="3-oxoacyl-[acyl-carrier protein] reductase"/>
    <property type="match status" value="1"/>
</dbReference>
<dbReference type="PRINTS" id="PR00080">
    <property type="entry name" value="SDRFAMILY"/>
</dbReference>
<dbReference type="NCBIfam" id="NF004200">
    <property type="entry name" value="PRK05653.1-5"/>
    <property type="match status" value="1"/>
</dbReference>
<evidence type="ECO:0000256" key="2">
    <source>
        <dbReference type="ARBA" id="ARBA00023002"/>
    </source>
</evidence>
<dbReference type="PANTHER" id="PTHR42879">
    <property type="entry name" value="3-OXOACYL-(ACYL-CARRIER-PROTEIN) REDUCTASE"/>
    <property type="match status" value="1"/>
</dbReference>
<feature type="domain" description="Ketoreductase" evidence="3">
    <location>
        <begin position="9"/>
        <end position="200"/>
    </location>
</feature>
<evidence type="ECO:0000313" key="4">
    <source>
        <dbReference type="EMBL" id="ARP87068.1"/>
    </source>
</evidence>